<gene>
    <name evidence="1" type="ORF">EDEG_03186</name>
</gene>
<dbReference type="Proteomes" id="UP000003163">
    <property type="component" value="Unassembled WGS sequence"/>
</dbReference>
<keyword evidence="2" id="KW-1185">Reference proteome</keyword>
<dbReference type="HOGENOM" id="CLU_173460_0_0_1"/>
<dbReference type="EMBL" id="AFBI03000074">
    <property type="protein sequence ID" value="EJW02382.1"/>
    <property type="molecule type" value="Genomic_DNA"/>
</dbReference>
<name>J9DLX1_EDHAE</name>
<accession>J9DLX1</accession>
<evidence type="ECO:0000313" key="1">
    <source>
        <dbReference type="EMBL" id="EJW02382.1"/>
    </source>
</evidence>
<dbReference type="VEuPathDB" id="MicrosporidiaDB:EDEG_03186"/>
<dbReference type="AlphaFoldDB" id="J9DLX1"/>
<proteinExistence type="predicted"/>
<evidence type="ECO:0000313" key="2">
    <source>
        <dbReference type="Proteomes" id="UP000003163"/>
    </source>
</evidence>
<reference evidence="1 2" key="1">
    <citation type="submission" date="2011-08" db="EMBL/GenBank/DDBJ databases">
        <authorList>
            <person name="Liu Z.J."/>
            <person name="Shi F.L."/>
            <person name="Lu J.Q."/>
            <person name="Li M."/>
            <person name="Wang Z.L."/>
        </authorList>
    </citation>
    <scope>NUCLEOTIDE SEQUENCE [LARGE SCALE GENOMIC DNA]</scope>
    <source>
        <strain evidence="1 2">USNM 41457</strain>
    </source>
</reference>
<organism evidence="1 2">
    <name type="scientific">Edhazardia aedis (strain USNM 41457)</name>
    <name type="common">Microsporidian parasite</name>
    <dbReference type="NCBI Taxonomy" id="1003232"/>
    <lineage>
        <taxon>Eukaryota</taxon>
        <taxon>Fungi</taxon>
        <taxon>Fungi incertae sedis</taxon>
        <taxon>Microsporidia</taxon>
        <taxon>Edhazardia</taxon>
    </lineage>
</organism>
<dbReference type="InParanoid" id="J9DLX1"/>
<comment type="caution">
    <text evidence="1">The sequence shown here is derived from an EMBL/GenBank/DDBJ whole genome shotgun (WGS) entry which is preliminary data.</text>
</comment>
<reference evidence="2" key="2">
    <citation type="submission" date="2015-07" db="EMBL/GenBank/DDBJ databases">
        <title>Contrasting host-pathogen interactions and genome evolution in two generalist and specialist microsporidian pathogens of mosquitoes.</title>
        <authorList>
            <consortium name="The Broad Institute Genomics Platform"/>
            <consortium name="The Broad Institute Genome Sequencing Center for Infectious Disease"/>
            <person name="Cuomo C.A."/>
            <person name="Sanscrainte N.D."/>
            <person name="Goldberg J.M."/>
            <person name="Heiman D."/>
            <person name="Young S."/>
            <person name="Zeng Q."/>
            <person name="Becnel J.J."/>
            <person name="Birren B.W."/>
        </authorList>
    </citation>
    <scope>NUCLEOTIDE SEQUENCE [LARGE SCALE GENOMIC DNA]</scope>
    <source>
        <strain evidence="2">USNM 41457</strain>
    </source>
</reference>
<sequence length="101" mass="11892">MHPGRNHKGHDWHAGRHYGLHSRISGYNKTNNHHSLSPSYYNLLTNSIYESYLLNPNNFLNSRNILVQRSSFGSTNYSLVFYSVFLRNIFEFLLTVCYKHI</sequence>
<protein>
    <submittedName>
        <fullName evidence="1">Uncharacterized protein</fullName>
    </submittedName>
</protein>